<feature type="transmembrane region" description="Helical" evidence="2">
    <location>
        <begin position="61"/>
        <end position="80"/>
    </location>
</feature>
<evidence type="ECO:0000256" key="1">
    <source>
        <dbReference type="SAM" id="MobiDB-lite"/>
    </source>
</evidence>
<keyword evidence="2" id="KW-0472">Membrane</keyword>
<accession>A0A8J6NSI8</accession>
<dbReference type="AlphaFoldDB" id="A0A8J6NSI8"/>
<sequence length="119" mass="13962">MFDGNQEQERLKRLRDQQLRARDPHVKQRKFQRRTAERERKRDNSYTLGDLWKDIPLMVRYLLGGFLLGGLVILILPLIWDSPWVKIVSFVAALAIIIFTGILGNAVTVRENLKDFTRK</sequence>
<feature type="region of interest" description="Disordered" evidence="1">
    <location>
        <begin position="18"/>
        <end position="43"/>
    </location>
</feature>
<evidence type="ECO:0000256" key="2">
    <source>
        <dbReference type="SAM" id="Phobius"/>
    </source>
</evidence>
<proteinExistence type="predicted"/>
<evidence type="ECO:0000313" key="4">
    <source>
        <dbReference type="Proteomes" id="UP000614469"/>
    </source>
</evidence>
<keyword evidence="2" id="KW-1133">Transmembrane helix</keyword>
<feature type="compositionally biased region" description="Basic and acidic residues" evidence="1">
    <location>
        <begin position="34"/>
        <end position="43"/>
    </location>
</feature>
<evidence type="ECO:0000313" key="3">
    <source>
        <dbReference type="EMBL" id="MBC8336964.1"/>
    </source>
</evidence>
<dbReference type="EMBL" id="JACNJN010000214">
    <property type="protein sequence ID" value="MBC8336964.1"/>
    <property type="molecule type" value="Genomic_DNA"/>
</dbReference>
<name>A0A8J6NSI8_9CHLR</name>
<dbReference type="Proteomes" id="UP000614469">
    <property type="component" value="Unassembled WGS sequence"/>
</dbReference>
<protein>
    <submittedName>
        <fullName evidence="3">Uncharacterized protein</fullName>
    </submittedName>
</protein>
<organism evidence="3 4">
    <name type="scientific">Candidatus Desulfolinea nitratireducens</name>
    <dbReference type="NCBI Taxonomy" id="2841698"/>
    <lineage>
        <taxon>Bacteria</taxon>
        <taxon>Bacillati</taxon>
        <taxon>Chloroflexota</taxon>
        <taxon>Anaerolineae</taxon>
        <taxon>Anaerolineales</taxon>
        <taxon>Anaerolineales incertae sedis</taxon>
        <taxon>Candidatus Desulfolinea</taxon>
    </lineage>
</organism>
<reference evidence="3 4" key="1">
    <citation type="submission" date="2020-08" db="EMBL/GenBank/DDBJ databases">
        <title>Bridging the membrane lipid divide: bacteria of the FCB group superphylum have the potential to synthesize archaeal ether lipids.</title>
        <authorList>
            <person name="Villanueva L."/>
            <person name="Von Meijenfeldt F.A.B."/>
            <person name="Westbye A.B."/>
            <person name="Yadav S."/>
            <person name="Hopmans E.C."/>
            <person name="Dutilh B.E."/>
            <person name="Sinninghe Damste J.S."/>
        </authorList>
    </citation>
    <scope>NUCLEOTIDE SEQUENCE [LARGE SCALE GENOMIC DNA]</scope>
    <source>
        <strain evidence="3">NIOZ-UU36</strain>
    </source>
</reference>
<gene>
    <name evidence="3" type="ORF">H8E29_17040</name>
</gene>
<feature type="transmembrane region" description="Helical" evidence="2">
    <location>
        <begin position="86"/>
        <end position="109"/>
    </location>
</feature>
<comment type="caution">
    <text evidence="3">The sequence shown here is derived from an EMBL/GenBank/DDBJ whole genome shotgun (WGS) entry which is preliminary data.</text>
</comment>
<keyword evidence="2" id="KW-0812">Transmembrane</keyword>